<evidence type="ECO:0000313" key="1">
    <source>
        <dbReference type="EMBL" id="AZG77657.1"/>
    </source>
</evidence>
<organism evidence="1 2">
    <name type="scientific">Methylocystis rosea</name>
    <dbReference type="NCBI Taxonomy" id="173366"/>
    <lineage>
        <taxon>Bacteria</taxon>
        <taxon>Pseudomonadati</taxon>
        <taxon>Pseudomonadota</taxon>
        <taxon>Alphaproteobacteria</taxon>
        <taxon>Hyphomicrobiales</taxon>
        <taxon>Methylocystaceae</taxon>
        <taxon>Methylocystis</taxon>
    </lineage>
</organism>
<dbReference type="Proteomes" id="UP000273982">
    <property type="component" value="Chromosome"/>
</dbReference>
<gene>
    <name evidence="1" type="ORF">EHO51_13460</name>
</gene>
<name>A0A3G8M7C5_9HYPH</name>
<dbReference type="EMBL" id="CP034086">
    <property type="protein sequence ID" value="AZG77657.1"/>
    <property type="molecule type" value="Genomic_DNA"/>
</dbReference>
<dbReference type="AlphaFoldDB" id="A0A3G8M7C5"/>
<dbReference type="KEGG" id="mros:EHO51_13460"/>
<sequence>MFSAERRSIAARFVRRATEGFRGEKLVAQLCEDCPEATIRDLTAGAFIAVTRQQEDQAAVLAIYDVAILLRKANKLGV</sequence>
<protein>
    <submittedName>
        <fullName evidence="1">Uncharacterized protein</fullName>
    </submittedName>
</protein>
<reference evidence="1 2" key="1">
    <citation type="submission" date="2018-11" db="EMBL/GenBank/DDBJ databases">
        <title>Genome squencing of methanotrophic bacteria isolated from alkaline groundwater in Korea.</title>
        <authorList>
            <person name="Nguyen L.N."/>
        </authorList>
    </citation>
    <scope>NUCLEOTIDE SEQUENCE [LARGE SCALE GENOMIC DNA]</scope>
    <source>
        <strain evidence="1 2">GW6</strain>
    </source>
</reference>
<proteinExistence type="predicted"/>
<dbReference type="RefSeq" id="WP_018406186.1">
    <property type="nucleotide sequence ID" value="NZ_CP034086.1"/>
</dbReference>
<accession>A0A3G8M7C5</accession>
<evidence type="ECO:0000313" key="2">
    <source>
        <dbReference type="Proteomes" id="UP000273982"/>
    </source>
</evidence>